<organism evidence="16 17">
    <name type="scientific">Perkinsus olseni</name>
    <name type="common">Perkinsus atlanticus</name>
    <dbReference type="NCBI Taxonomy" id="32597"/>
    <lineage>
        <taxon>Eukaryota</taxon>
        <taxon>Sar</taxon>
        <taxon>Alveolata</taxon>
        <taxon>Perkinsozoa</taxon>
        <taxon>Perkinsea</taxon>
        <taxon>Perkinsida</taxon>
        <taxon>Perkinsidae</taxon>
        <taxon>Perkinsus</taxon>
    </lineage>
</organism>
<dbReference type="InterPro" id="IPR001650">
    <property type="entry name" value="Helicase_C-like"/>
</dbReference>
<feature type="domain" description="PWI" evidence="12">
    <location>
        <begin position="672"/>
        <end position="781"/>
    </location>
</feature>
<feature type="domain" description="Helicase C-terminal" evidence="14">
    <location>
        <begin position="1373"/>
        <end position="1575"/>
    </location>
</feature>
<keyword evidence="11" id="KW-0472">Membrane</keyword>
<dbReference type="Pfam" id="PF00271">
    <property type="entry name" value="Helicase_C"/>
    <property type="match status" value="1"/>
</dbReference>
<dbReference type="SUPFAM" id="SSF109910">
    <property type="entry name" value="YgfY-like"/>
    <property type="match status" value="1"/>
</dbReference>
<feature type="compositionally biased region" description="Basic and acidic residues" evidence="10">
    <location>
        <begin position="1682"/>
        <end position="1697"/>
    </location>
</feature>
<dbReference type="OrthoDB" id="7396459at2759"/>
<keyword evidence="4 9" id="KW-0347">Helicase</keyword>
<evidence type="ECO:0000256" key="8">
    <source>
        <dbReference type="PROSITE-ProRule" id="PRU00552"/>
    </source>
</evidence>
<dbReference type="EC" id="3.6.4.13" evidence="9"/>
<dbReference type="PROSITE" id="PS00039">
    <property type="entry name" value="DEAD_ATP_HELICASE"/>
    <property type="match status" value="1"/>
</dbReference>
<evidence type="ECO:0000256" key="10">
    <source>
        <dbReference type="SAM" id="MobiDB-lite"/>
    </source>
</evidence>
<dbReference type="Pfam" id="PF00270">
    <property type="entry name" value="DEAD"/>
    <property type="match status" value="1"/>
</dbReference>
<sequence>MTTTASTSNVTRALPALLTEDRNDDEIEVRKSSASLSPSTSASTKPDFVETLNEHEMKRVFFVMERRRLTRSLQGYKRDSGSLRTWVEIVVALVVFIWISNLMSKSLILIIWPSLSDLTADQRFAKTSFIPAIVSFVAIVWMMICIAAFLKPVIHTMALTTFFCGIVWGVWAYDPEDTTRWDGLSTRETTIVAVIVCIELGLFLAYPTSPFVSREFGSGSMFMSRKIFWASTRKEKGLHDKLWFPARDPQGLRCGIANVEASASGSFFSHLPKVRQLVGASYYVQDMLRKYKGDDPDFRELSAEALNGMESPGLAPHLNIRVARDADMWRISEALKRDHLSKEFIAGCRSDDDDDIDDNSTEFDAGLPVGMRMRHTTTGYADLGKKQGPRRSLSQDCPPVSLPVHIVGGQPLVAQSSLPEPLMKELADPAPEALIYLHGYNCKMSSAMERLGQLMALGQFPLYIKPFIFSQSTGMALTYHWAMWSLPVFAGDLSDFVFELRKAGFLRVHFLVHSMGARLFCEALPEMERRSFLRIRTRVPGSTACIDDVLASTSSSHSGEEELPALERKQTDFGTPSEESDLCDLEAGGGCDTRRMLLSSVIFVNGDYPLNHFKEQILPKLLEYCQRVSIYADLKDGALIWAELFNNEKAMGKHPEEDPFFRKTGDQKLMAKMKFPKSFEKPVDLNRINVDVLRPWVTDRITDIIGTEDEIVIDYALEQITATPDHTEVDPREMQLSLTGFLQRGAAPFCEELWEMLLSAQKREMMRKKEEAEKVKREIEERKAAAEAAAKKESESTYYPPPPPGPLLIPTAPAFDTRVRRGPIRPPSPGSKTGVPAATPPGEKPPPPPPGMAEDSHSQGSDSPVRRRRERSQDSERRGGGRSSSRSPRREEVEQNGRESRSRDGRRRRSRSRSGRRDDSRRRHHHHHHDERRGERRSSRRRSEDRQRDARRRDERTPTRRHSRRDRSEEGPESSARRRRASRSRTPPQSRKGDFRRDRSKGEGRGHKDDRGRSLSFGRRSDSETSRVSRRSEERSESRGKSEDKKAAASGYRPELSSGDLEGRKKVLLYRARQRGYLELDVILGSFADRYLRHMHEPEVDEFEEVLALENPDLYKWLSAQRSWESLGLNEKSMDFVNNTLGFSHPTPVQSVGIPLFLQRKDVACEAATGSGKTLAFVLPIMEMMTKRLAEADDCSDFIIPEAASVGAVILSPTRELATQIHDIIMKYIHANPTPQLKCYCFVGGRDIHADRAVIEGAKGSSLILVGTPGRVRHILCEKEADSPLRMKTAEVLVLDEADRLLALGFEKDMSDIFAVLPKQRRTCLFSATLAGAEIKQLVKKAGLRNPVHVKVSRPSSSPSTEGGKDTYDLPKGLENYYKVIAQREKLAWMKRFVEARARGSKVLVFFLTCASVDYHFAVLKELWKGEMEGESPSISLHRMHGHMTPSARHKAYKAFSEGKSEDDGCTNVMLATDLVARGVDIPKVDWIVQFDLPQSPSFFIHRVGRTARAGREGQAVACMLESEVDGYLSFLKGRGVSLAKWEDEVETERYVEAHAAEMLEDIRKTYNEKSRDFLDKAVAAFVSFVRGYSEHELSFVFNIKELDLGDVATSFSLLRLPRVKEIMGRQIANFVQSEVAPDSVAYSDATKEAARQERLKKVEIEREERKKRREKIAQKQNVVRSRTEKRECRRTTTQHELDSLQREEALVKKLKKGKISRKQFEHEMKTLDGVEDDDDDADALSESSSAEEETEKVGGSSVTKKRIRKDSSRPEIHSASSTTRLCGPPCHSFYRMAVDLLIRGSSPEVSKKIELIQAYWRKSVRRRSRSRVILMMSLAALRIQRFWRSVAALGRTRKRIWRVFEERRSAARKLNSEGRGHRRGGRRIEVHLDGGMASIFRIMEDKVDLVIVVGEEIPSEMMLYYDRLLRWRGIENPWGRVQILSVDSSVCCTDLVSSILCSPKLLSRLEDLLSAYEGRALIVTERGRTITEGHLQLSGYLRAPLTSVAGGVTSWRVMMKKIVEENEDLQKFVPPYSCGPWNDVDDLIHDWSCLCEQYQNVCCKWMLEVDGMELKDAGRIFIDFSSPDIEMPFCVRESIDRFWRMS</sequence>
<keyword evidence="5 9" id="KW-0067">ATP-binding</keyword>
<dbReference type="PANTHER" id="PTHR24031">
    <property type="entry name" value="RNA HELICASE"/>
    <property type="match status" value="1"/>
</dbReference>
<dbReference type="GO" id="GO:0003723">
    <property type="term" value="F:RNA binding"/>
    <property type="evidence" value="ECO:0007669"/>
    <property type="project" value="UniProtKB-UniRule"/>
</dbReference>
<proteinExistence type="inferred from homology"/>
<dbReference type="Gene3D" id="1.10.150.250">
    <property type="entry name" value="Flavinator of succinate dehydrogenase"/>
    <property type="match status" value="1"/>
</dbReference>
<feature type="short sequence motif" description="Q motif" evidence="8">
    <location>
        <begin position="1122"/>
        <end position="1151"/>
    </location>
</feature>
<dbReference type="Pfam" id="PF13959">
    <property type="entry name" value="CTE_SPB4"/>
    <property type="match status" value="1"/>
</dbReference>
<comment type="function">
    <text evidence="9">RNA helicase.</text>
</comment>
<keyword evidence="3 9" id="KW-0378">Hydrolase</keyword>
<dbReference type="SMART" id="SM00311">
    <property type="entry name" value="PWI"/>
    <property type="match status" value="1"/>
</dbReference>
<feature type="compositionally biased region" description="Basic and acidic residues" evidence="10">
    <location>
        <begin position="991"/>
        <end position="1047"/>
    </location>
</feature>
<evidence type="ECO:0000259" key="15">
    <source>
        <dbReference type="PROSITE" id="PS51195"/>
    </source>
</evidence>
<name>A0A7J6P9J3_PEROL</name>
<feature type="region of interest" description="Disordered" evidence="10">
    <location>
        <begin position="1723"/>
        <end position="1780"/>
    </location>
</feature>
<dbReference type="InterPro" id="IPR005631">
    <property type="entry name" value="SDH"/>
</dbReference>
<feature type="compositionally biased region" description="Basic and acidic residues" evidence="10">
    <location>
        <begin position="785"/>
        <end position="795"/>
    </location>
</feature>
<keyword evidence="2 9" id="KW-0547">Nucleotide-binding</keyword>
<evidence type="ECO:0000256" key="9">
    <source>
        <dbReference type="RuleBase" id="RU365068"/>
    </source>
</evidence>
<evidence type="ECO:0000259" key="13">
    <source>
        <dbReference type="PROSITE" id="PS51192"/>
    </source>
</evidence>
<dbReference type="Gene3D" id="3.40.50.300">
    <property type="entry name" value="P-loop containing nucleotide triphosphate hydrolases"/>
    <property type="match status" value="2"/>
</dbReference>
<comment type="similarity">
    <text evidence="9">Belongs to the DEAD box helicase family.</text>
</comment>
<evidence type="ECO:0000256" key="11">
    <source>
        <dbReference type="SAM" id="Phobius"/>
    </source>
</evidence>
<dbReference type="InterPro" id="IPR014014">
    <property type="entry name" value="RNA_helicase_DEAD_Q_motif"/>
</dbReference>
<feature type="transmembrane region" description="Helical" evidence="11">
    <location>
        <begin position="124"/>
        <end position="146"/>
    </location>
</feature>
<comment type="catalytic activity">
    <reaction evidence="9">
        <text>ATP + H2O = ADP + phosphate + H(+)</text>
        <dbReference type="Rhea" id="RHEA:13065"/>
        <dbReference type="ChEBI" id="CHEBI:15377"/>
        <dbReference type="ChEBI" id="CHEBI:15378"/>
        <dbReference type="ChEBI" id="CHEBI:30616"/>
        <dbReference type="ChEBI" id="CHEBI:43474"/>
        <dbReference type="ChEBI" id="CHEBI:456216"/>
        <dbReference type="EC" id="3.6.4.13"/>
    </reaction>
</comment>
<evidence type="ECO:0000259" key="14">
    <source>
        <dbReference type="PROSITE" id="PS51194"/>
    </source>
</evidence>
<keyword evidence="7" id="KW-0143">Chaperone</keyword>
<feature type="compositionally biased region" description="Acidic residues" evidence="10">
    <location>
        <begin position="1730"/>
        <end position="1751"/>
    </location>
</feature>
<comment type="domain">
    <text evidence="9">The Q motif is unique to and characteristic of the DEAD box family of RNA helicases and controls ATP binding and hydrolysis.</text>
</comment>
<dbReference type="InterPro" id="IPR027417">
    <property type="entry name" value="P-loop_NTPase"/>
</dbReference>
<feature type="compositionally biased region" description="Basic and acidic residues" evidence="10">
    <location>
        <begin position="888"/>
        <end position="903"/>
    </location>
</feature>
<keyword evidence="1" id="KW-0507">mRNA processing</keyword>
<dbReference type="PROSITE" id="PS51195">
    <property type="entry name" value="Q_MOTIF"/>
    <property type="match status" value="1"/>
</dbReference>
<evidence type="ECO:0000256" key="5">
    <source>
        <dbReference type="ARBA" id="ARBA00022840"/>
    </source>
</evidence>
<dbReference type="SMART" id="SM01178">
    <property type="entry name" value="DUF4217"/>
    <property type="match status" value="1"/>
</dbReference>
<dbReference type="GO" id="GO:0005524">
    <property type="term" value="F:ATP binding"/>
    <property type="evidence" value="ECO:0007669"/>
    <property type="project" value="UniProtKB-UniRule"/>
</dbReference>
<feature type="region of interest" description="Disordered" evidence="10">
    <location>
        <begin position="1666"/>
        <end position="1697"/>
    </location>
</feature>
<dbReference type="Pfam" id="PF03937">
    <property type="entry name" value="Sdh5"/>
    <property type="match status" value="1"/>
</dbReference>
<dbReference type="Pfam" id="PF01480">
    <property type="entry name" value="PWI"/>
    <property type="match status" value="1"/>
</dbReference>
<dbReference type="InterPro" id="IPR002483">
    <property type="entry name" value="PWI_dom"/>
</dbReference>
<feature type="domain" description="DEAD-box RNA helicase Q" evidence="15">
    <location>
        <begin position="1122"/>
        <end position="1151"/>
    </location>
</feature>
<accession>A0A7J6P9J3</accession>
<evidence type="ECO:0000256" key="3">
    <source>
        <dbReference type="ARBA" id="ARBA00022801"/>
    </source>
</evidence>
<evidence type="ECO:0000256" key="6">
    <source>
        <dbReference type="ARBA" id="ARBA00022884"/>
    </source>
</evidence>
<dbReference type="SMART" id="SM00487">
    <property type="entry name" value="DEXDc"/>
    <property type="match status" value="1"/>
</dbReference>
<evidence type="ECO:0000313" key="16">
    <source>
        <dbReference type="EMBL" id="KAF4692340.1"/>
    </source>
</evidence>
<evidence type="ECO:0000313" key="17">
    <source>
        <dbReference type="Proteomes" id="UP000541610"/>
    </source>
</evidence>
<gene>
    <name evidence="16" type="primary">DDX55</name>
    <name evidence="16" type="ORF">FOZ60_013698</name>
</gene>
<dbReference type="SUPFAM" id="SSF101233">
    <property type="entry name" value="PWI domain"/>
    <property type="match status" value="1"/>
</dbReference>
<dbReference type="InterPro" id="IPR011545">
    <property type="entry name" value="DEAD/DEAH_box_helicase_dom"/>
</dbReference>
<dbReference type="Gene3D" id="1.20.1390.10">
    <property type="entry name" value="PWI domain"/>
    <property type="match status" value="1"/>
</dbReference>
<dbReference type="Pfam" id="PF05990">
    <property type="entry name" value="DUF900"/>
    <property type="match status" value="1"/>
</dbReference>
<feature type="compositionally biased region" description="Basic and acidic residues" evidence="10">
    <location>
        <begin position="931"/>
        <end position="958"/>
    </location>
</feature>
<evidence type="ECO:0000256" key="2">
    <source>
        <dbReference type="ARBA" id="ARBA00022741"/>
    </source>
</evidence>
<feature type="transmembrane region" description="Helical" evidence="11">
    <location>
        <begin position="86"/>
        <end position="112"/>
    </location>
</feature>
<dbReference type="EMBL" id="JABANP010000062">
    <property type="protein sequence ID" value="KAF4692340.1"/>
    <property type="molecule type" value="Genomic_DNA"/>
</dbReference>
<feature type="transmembrane region" description="Helical" evidence="11">
    <location>
        <begin position="191"/>
        <end position="213"/>
    </location>
</feature>
<dbReference type="SMART" id="SM00490">
    <property type="entry name" value="HELICc"/>
    <property type="match status" value="1"/>
</dbReference>
<feature type="region of interest" description="Disordered" evidence="10">
    <location>
        <begin position="785"/>
        <end position="1058"/>
    </location>
</feature>
<evidence type="ECO:0000256" key="1">
    <source>
        <dbReference type="ARBA" id="ARBA00022664"/>
    </source>
</evidence>
<dbReference type="SUPFAM" id="SSF52540">
    <property type="entry name" value="P-loop containing nucleoside triphosphate hydrolases"/>
    <property type="match status" value="1"/>
</dbReference>
<feature type="compositionally biased region" description="Basic residues" evidence="10">
    <location>
        <begin position="904"/>
        <end position="914"/>
    </location>
</feature>
<dbReference type="GO" id="GO:0003724">
    <property type="term" value="F:RNA helicase activity"/>
    <property type="evidence" value="ECO:0007669"/>
    <property type="project" value="UniProtKB-EC"/>
</dbReference>
<reference evidence="16 17" key="1">
    <citation type="submission" date="2020-04" db="EMBL/GenBank/DDBJ databases">
        <title>Perkinsus olseni comparative genomics.</title>
        <authorList>
            <person name="Bogema D.R."/>
        </authorList>
    </citation>
    <scope>NUCLEOTIDE SEQUENCE [LARGE SCALE GENOMIC DNA]</scope>
    <source>
        <strain evidence="16">00978-12</strain>
    </source>
</reference>
<dbReference type="InterPro" id="IPR014001">
    <property type="entry name" value="Helicase_ATP-bd"/>
</dbReference>
<dbReference type="CDD" id="cd17960">
    <property type="entry name" value="DEADc_DDX55"/>
    <property type="match status" value="1"/>
</dbReference>
<protein>
    <recommendedName>
        <fullName evidence="9">ATP-dependent RNA helicase</fullName>
        <ecNumber evidence="9">3.6.4.13</ecNumber>
    </recommendedName>
</protein>
<dbReference type="PROSITE" id="PS51192">
    <property type="entry name" value="HELICASE_ATP_BIND_1"/>
    <property type="match status" value="1"/>
</dbReference>
<keyword evidence="11" id="KW-1133">Transmembrane helix</keyword>
<evidence type="ECO:0000259" key="12">
    <source>
        <dbReference type="PROSITE" id="PS51025"/>
    </source>
</evidence>
<keyword evidence="11" id="KW-0812">Transmembrane</keyword>
<feature type="region of interest" description="Disordered" evidence="10">
    <location>
        <begin position="553"/>
        <end position="580"/>
    </location>
</feature>
<dbReference type="PROSITE" id="PS51194">
    <property type="entry name" value="HELICASE_CTER"/>
    <property type="match status" value="1"/>
</dbReference>
<feature type="compositionally biased region" description="Pro residues" evidence="10">
    <location>
        <begin position="838"/>
        <end position="851"/>
    </location>
</feature>
<comment type="caution">
    <text evidence="16">The sequence shown here is derived from an EMBL/GenBank/DDBJ whole genome shotgun (WGS) entry which is preliminary data.</text>
</comment>
<dbReference type="GO" id="GO:0006397">
    <property type="term" value="P:mRNA processing"/>
    <property type="evidence" value="ECO:0007669"/>
    <property type="project" value="UniProtKB-KW"/>
</dbReference>
<dbReference type="PROSITE" id="PS51025">
    <property type="entry name" value="PWI"/>
    <property type="match status" value="1"/>
</dbReference>
<dbReference type="InterPro" id="IPR025313">
    <property type="entry name" value="SPB4-like_CTE"/>
</dbReference>
<dbReference type="InterPro" id="IPR000629">
    <property type="entry name" value="RNA-helicase_DEAD-box_CS"/>
</dbReference>
<dbReference type="Proteomes" id="UP000541610">
    <property type="component" value="Unassembled WGS sequence"/>
</dbReference>
<dbReference type="InterPro" id="IPR036714">
    <property type="entry name" value="SDH_sf"/>
</dbReference>
<dbReference type="CDD" id="cd18787">
    <property type="entry name" value="SF2_C_DEAD"/>
    <property type="match status" value="1"/>
</dbReference>
<evidence type="ECO:0000256" key="7">
    <source>
        <dbReference type="ARBA" id="ARBA00023186"/>
    </source>
</evidence>
<dbReference type="GO" id="GO:0016787">
    <property type="term" value="F:hydrolase activity"/>
    <property type="evidence" value="ECO:0007669"/>
    <property type="project" value="UniProtKB-KW"/>
</dbReference>
<feature type="domain" description="Helicase ATP-binding" evidence="13">
    <location>
        <begin position="1154"/>
        <end position="1348"/>
    </location>
</feature>
<dbReference type="InterPro" id="IPR036483">
    <property type="entry name" value="PWI_dom_sf"/>
</dbReference>
<dbReference type="InterPro" id="IPR010297">
    <property type="entry name" value="DUF900_hydrolase"/>
</dbReference>
<keyword evidence="6 9" id="KW-0694">RNA-binding</keyword>
<evidence type="ECO:0000256" key="4">
    <source>
        <dbReference type="ARBA" id="ARBA00022806"/>
    </source>
</evidence>
<feature type="transmembrane region" description="Helical" evidence="11">
    <location>
        <begin position="153"/>
        <end position="171"/>
    </location>
</feature>